<dbReference type="Pfam" id="PF01551">
    <property type="entry name" value="Peptidase_M23"/>
    <property type="match status" value="1"/>
</dbReference>
<accession>A0ABS7BME1</accession>
<evidence type="ECO:0000259" key="3">
    <source>
        <dbReference type="PROSITE" id="PS51782"/>
    </source>
</evidence>
<proteinExistence type="predicted"/>
<feature type="domain" description="LysM" evidence="3">
    <location>
        <begin position="90"/>
        <end position="134"/>
    </location>
</feature>
<feature type="signal peptide" evidence="2">
    <location>
        <begin position="1"/>
        <end position="24"/>
    </location>
</feature>
<dbReference type="InterPro" id="IPR036779">
    <property type="entry name" value="LysM_dom_sf"/>
</dbReference>
<organism evidence="4 5">
    <name type="scientific">Sphingomonas citri</name>
    <dbReference type="NCBI Taxonomy" id="2862499"/>
    <lineage>
        <taxon>Bacteria</taxon>
        <taxon>Pseudomonadati</taxon>
        <taxon>Pseudomonadota</taxon>
        <taxon>Alphaproteobacteria</taxon>
        <taxon>Sphingomonadales</taxon>
        <taxon>Sphingomonadaceae</taxon>
        <taxon>Sphingomonas</taxon>
    </lineage>
</organism>
<dbReference type="InterPro" id="IPR050570">
    <property type="entry name" value="Cell_wall_metabolism_enzyme"/>
</dbReference>
<feature type="region of interest" description="Disordered" evidence="1">
    <location>
        <begin position="26"/>
        <end position="81"/>
    </location>
</feature>
<feature type="chain" id="PRO_5045836808" evidence="2">
    <location>
        <begin position="25"/>
        <end position="369"/>
    </location>
</feature>
<dbReference type="EMBL" id="JAHXZN010000002">
    <property type="protein sequence ID" value="MBW6530774.1"/>
    <property type="molecule type" value="Genomic_DNA"/>
</dbReference>
<dbReference type="PANTHER" id="PTHR21666:SF270">
    <property type="entry name" value="MUREIN HYDROLASE ACTIVATOR ENVC"/>
    <property type="match status" value="1"/>
</dbReference>
<dbReference type="CDD" id="cd12797">
    <property type="entry name" value="M23_peptidase"/>
    <property type="match status" value="1"/>
</dbReference>
<name>A0ABS7BME1_9SPHN</name>
<dbReference type="InterPro" id="IPR011055">
    <property type="entry name" value="Dup_hybrid_motif"/>
</dbReference>
<dbReference type="Pfam" id="PF01476">
    <property type="entry name" value="LysM"/>
    <property type="match status" value="2"/>
</dbReference>
<keyword evidence="2" id="KW-0732">Signal</keyword>
<dbReference type="InterPro" id="IPR016047">
    <property type="entry name" value="M23ase_b-sheet_dom"/>
</dbReference>
<evidence type="ECO:0000313" key="5">
    <source>
        <dbReference type="Proteomes" id="UP000759103"/>
    </source>
</evidence>
<dbReference type="SUPFAM" id="SSF54106">
    <property type="entry name" value="LysM domain"/>
    <property type="match status" value="1"/>
</dbReference>
<gene>
    <name evidence="4" type="ORF">KZ820_08505</name>
</gene>
<evidence type="ECO:0000256" key="2">
    <source>
        <dbReference type="SAM" id="SignalP"/>
    </source>
</evidence>
<reference evidence="4 5" key="1">
    <citation type="submission" date="2021-07" db="EMBL/GenBank/DDBJ databases">
        <title>Sphingomonas sp.</title>
        <authorList>
            <person name="Feng G."/>
            <person name="Li J."/>
            <person name="Pan M."/>
        </authorList>
    </citation>
    <scope>NUCLEOTIDE SEQUENCE [LARGE SCALE GENOMIC DNA]</scope>
    <source>
        <strain evidence="4 5">RRHST34</strain>
    </source>
</reference>
<dbReference type="Gene3D" id="3.10.350.10">
    <property type="entry name" value="LysM domain"/>
    <property type="match status" value="2"/>
</dbReference>
<dbReference type="Proteomes" id="UP000759103">
    <property type="component" value="Unassembled WGS sequence"/>
</dbReference>
<feature type="compositionally biased region" description="Pro residues" evidence="1">
    <location>
        <begin position="27"/>
        <end position="48"/>
    </location>
</feature>
<comment type="caution">
    <text evidence="4">The sequence shown here is derived from an EMBL/GenBank/DDBJ whole genome shotgun (WGS) entry which is preliminary data.</text>
</comment>
<dbReference type="CDD" id="cd00118">
    <property type="entry name" value="LysM"/>
    <property type="match status" value="2"/>
</dbReference>
<dbReference type="PANTHER" id="PTHR21666">
    <property type="entry name" value="PEPTIDASE-RELATED"/>
    <property type="match status" value="1"/>
</dbReference>
<protein>
    <submittedName>
        <fullName evidence="4">Peptidoglycan DD-metalloendopeptidase family protein</fullName>
    </submittedName>
</protein>
<keyword evidence="5" id="KW-1185">Reference proteome</keyword>
<evidence type="ECO:0000256" key="1">
    <source>
        <dbReference type="SAM" id="MobiDB-lite"/>
    </source>
</evidence>
<dbReference type="InterPro" id="IPR018392">
    <property type="entry name" value="LysM"/>
</dbReference>
<sequence length="369" mass="37856">MRDAGVTRAAALALLLAGCIPAVERPSPAPPVDAPTPVPADEPAPEPASRPEDQVASPTGANRDVAQLPAPRPAWEARPVAPDARAVAAQRYTVRAGDTLGAIAARTGAGVDAIARANALTPPYPVRAGQSLAIPGGRYHLVRAGQTGIAIARAYGVPWSEVIAANALNEPYLLRAGQRVLIPRAPGAPVSAAERAAAFTLDVDTILTGGEPAVVAGQAPATPVASARRVLAPSAATVAPAALPGRFVWPVDGTIVRRFGPGATGERNDGIKIAIPLDTPVRAIADGTVAYVGSEVPALGGLVIVRHGGGWTSVYGHAGTLLVQRGQAVRKGQVIARSGESGYADRPELHFELRRGRTPVDPTTQLPHR</sequence>
<dbReference type="SMART" id="SM00257">
    <property type="entry name" value="LysM"/>
    <property type="match status" value="2"/>
</dbReference>
<evidence type="ECO:0000313" key="4">
    <source>
        <dbReference type="EMBL" id="MBW6530774.1"/>
    </source>
</evidence>
<dbReference type="PROSITE" id="PS51257">
    <property type="entry name" value="PROKAR_LIPOPROTEIN"/>
    <property type="match status" value="1"/>
</dbReference>
<dbReference type="Gene3D" id="2.70.70.10">
    <property type="entry name" value="Glucose Permease (Domain IIA)"/>
    <property type="match status" value="1"/>
</dbReference>
<feature type="domain" description="LysM" evidence="3">
    <location>
        <begin position="138"/>
        <end position="182"/>
    </location>
</feature>
<dbReference type="SUPFAM" id="SSF51261">
    <property type="entry name" value="Duplicated hybrid motif"/>
    <property type="match status" value="1"/>
</dbReference>
<dbReference type="RefSeq" id="WP_219748228.1">
    <property type="nucleotide sequence ID" value="NZ_JAHXZN010000002.1"/>
</dbReference>
<dbReference type="PROSITE" id="PS51782">
    <property type="entry name" value="LYSM"/>
    <property type="match status" value="2"/>
</dbReference>